<dbReference type="PANTHER" id="PTHR43837:SF1">
    <property type="entry name" value="RIBOSOMAL PROTEIN US12 METHYLTHIOTRANSFERASE RIMO"/>
    <property type="match status" value="1"/>
</dbReference>
<dbReference type="InterPro" id="IPR012340">
    <property type="entry name" value="NA-bd_OB-fold"/>
</dbReference>
<dbReference type="KEGG" id="cprv:CYPRO_1233"/>
<organism evidence="12 13">
    <name type="scientific">Cyclonatronum proteinivorum</name>
    <dbReference type="NCBI Taxonomy" id="1457365"/>
    <lineage>
        <taxon>Bacteria</taxon>
        <taxon>Pseudomonadati</taxon>
        <taxon>Balneolota</taxon>
        <taxon>Balneolia</taxon>
        <taxon>Balneolales</taxon>
        <taxon>Cyclonatronaceae</taxon>
        <taxon>Cyclonatronum</taxon>
    </lineage>
</organism>
<evidence type="ECO:0000256" key="5">
    <source>
        <dbReference type="ARBA" id="ARBA00022723"/>
    </source>
</evidence>
<dbReference type="GO" id="GO:0005829">
    <property type="term" value="C:cytosol"/>
    <property type="evidence" value="ECO:0007669"/>
    <property type="project" value="TreeGrafter"/>
</dbReference>
<dbReference type="InterPro" id="IPR023404">
    <property type="entry name" value="rSAM_horseshoe"/>
</dbReference>
<dbReference type="SFLD" id="SFLDS00029">
    <property type="entry name" value="Radical_SAM"/>
    <property type="match status" value="1"/>
</dbReference>
<dbReference type="Pfam" id="PF18693">
    <property type="entry name" value="TRAM_2"/>
    <property type="match status" value="1"/>
</dbReference>
<feature type="domain" description="MTTase N-terminal" evidence="10">
    <location>
        <begin position="6"/>
        <end position="127"/>
    </location>
</feature>
<keyword evidence="6 8" id="KW-0408">Iron</keyword>
<evidence type="ECO:0000259" key="11">
    <source>
        <dbReference type="PROSITE" id="PS51918"/>
    </source>
</evidence>
<dbReference type="SMART" id="SM00729">
    <property type="entry name" value="Elp3"/>
    <property type="match status" value="1"/>
</dbReference>
<evidence type="ECO:0000256" key="1">
    <source>
        <dbReference type="ARBA" id="ARBA00022485"/>
    </source>
</evidence>
<keyword evidence="3 8" id="KW-0808">Transferase</keyword>
<evidence type="ECO:0000259" key="10">
    <source>
        <dbReference type="PROSITE" id="PS51449"/>
    </source>
</evidence>
<dbReference type="Gene3D" id="2.40.50.140">
    <property type="entry name" value="Nucleic acid-binding proteins"/>
    <property type="match status" value="1"/>
</dbReference>
<evidence type="ECO:0000256" key="2">
    <source>
        <dbReference type="ARBA" id="ARBA00022490"/>
    </source>
</evidence>
<dbReference type="GO" id="GO:0051539">
    <property type="term" value="F:4 iron, 4 sulfur cluster binding"/>
    <property type="evidence" value="ECO:0007669"/>
    <property type="project" value="UniProtKB-UniRule"/>
</dbReference>
<keyword evidence="4 8" id="KW-0949">S-adenosyl-L-methionine</keyword>
<dbReference type="PROSITE" id="PS51449">
    <property type="entry name" value="MTTASE_N"/>
    <property type="match status" value="1"/>
</dbReference>
<feature type="binding site" evidence="8">
    <location>
        <position position="51"/>
    </location>
    <ligand>
        <name>[4Fe-4S] cluster</name>
        <dbReference type="ChEBI" id="CHEBI:49883"/>
        <label>1</label>
    </ligand>
</feature>
<evidence type="ECO:0000256" key="8">
    <source>
        <dbReference type="HAMAP-Rule" id="MF_01865"/>
    </source>
</evidence>
<dbReference type="NCBIfam" id="TIGR01125">
    <property type="entry name" value="30S ribosomal protein S12 methylthiotransferase RimO"/>
    <property type="match status" value="1"/>
</dbReference>
<evidence type="ECO:0000256" key="3">
    <source>
        <dbReference type="ARBA" id="ARBA00022679"/>
    </source>
</evidence>
<evidence type="ECO:0000256" key="6">
    <source>
        <dbReference type="ARBA" id="ARBA00023004"/>
    </source>
</evidence>
<comment type="cofactor">
    <cofactor evidence="8">
        <name>[4Fe-4S] cluster</name>
        <dbReference type="ChEBI" id="CHEBI:49883"/>
    </cofactor>
    <text evidence="8">Binds 2 [4Fe-4S] clusters. One cluster is coordinated with 3 cysteines and an exchangeable S-adenosyl-L-methionine.</text>
</comment>
<dbReference type="PROSITE" id="PS01278">
    <property type="entry name" value="MTTASE_RADICAL"/>
    <property type="match status" value="1"/>
</dbReference>
<dbReference type="InterPro" id="IPR020612">
    <property type="entry name" value="Methylthiotransferase_CS"/>
</dbReference>
<feature type="binding site" evidence="8">
    <location>
        <position position="150"/>
    </location>
    <ligand>
        <name>[4Fe-4S] cluster</name>
        <dbReference type="ChEBI" id="CHEBI:49883"/>
        <label>2</label>
        <note>4Fe-4S-S-AdoMet</note>
    </ligand>
</feature>
<dbReference type="Proteomes" id="UP000254808">
    <property type="component" value="Chromosome"/>
</dbReference>
<dbReference type="NCBIfam" id="TIGR00089">
    <property type="entry name" value="MiaB/RimO family radical SAM methylthiotransferase"/>
    <property type="match status" value="1"/>
</dbReference>
<dbReference type="GO" id="GO:0103039">
    <property type="term" value="F:protein methylthiotransferase activity"/>
    <property type="evidence" value="ECO:0007669"/>
    <property type="project" value="UniProtKB-EC"/>
</dbReference>
<evidence type="ECO:0000256" key="4">
    <source>
        <dbReference type="ARBA" id="ARBA00022691"/>
    </source>
</evidence>
<dbReference type="Pfam" id="PF04055">
    <property type="entry name" value="Radical_SAM"/>
    <property type="match status" value="1"/>
</dbReference>
<name>A0A345UJ44_9BACT</name>
<dbReference type="Gene3D" id="3.40.50.12160">
    <property type="entry name" value="Methylthiotransferase, N-terminal domain"/>
    <property type="match status" value="1"/>
</dbReference>
<dbReference type="RefSeq" id="WP_114983773.1">
    <property type="nucleotide sequence ID" value="NZ_CP027806.1"/>
</dbReference>
<feature type="binding site" evidence="8">
    <location>
        <position position="15"/>
    </location>
    <ligand>
        <name>[4Fe-4S] cluster</name>
        <dbReference type="ChEBI" id="CHEBI:49883"/>
        <label>1</label>
    </ligand>
</feature>
<dbReference type="InterPro" id="IPR058240">
    <property type="entry name" value="rSAM_sf"/>
</dbReference>
<protein>
    <recommendedName>
        <fullName evidence="8">Ribosomal protein uS12 methylthiotransferase RimO</fullName>
        <shortName evidence="8">uS12 MTTase</shortName>
        <shortName evidence="8">uS12 methylthiotransferase</shortName>
        <ecNumber evidence="8">2.8.4.4</ecNumber>
    </recommendedName>
    <alternativeName>
        <fullName evidence="8">Ribosomal protein uS12 (aspartate-C(3))-methylthiotransferase</fullName>
    </alternativeName>
    <alternativeName>
        <fullName evidence="8">Ribosome maturation factor RimO</fullName>
    </alternativeName>
</protein>
<sequence length="439" mass="49800">MKTKPPKIHVHTLGCSKNDVDSEVLLAQCRANQFGISDKAEGSDVLVINTCGFIESAKQESINHILDGVRLKESGQVSQLLVMGCLSERYADALRTDIPEVDQYFGSNNLPEILHAMGGEYKYELLGERSLTTPQHFAYLKISEGCDNPCSFCAIPLMRGGHRTKPMDELVTEATLLHQKGVKELILIGQDLTYYGLDLYGSRKLDELLLRLSDIGFTWIRLLYAYPAKFPLHILPVIRERENICNYLDMPLQHISTNVLKSMRRGVTEKRLRELLGIIKEEVPGIRLRTTFIIGYPNETRDDFEALLQFMHDIRFNRVGVFPYSQEDDTTAFPLGDPIPKKEKMRRVKAVMDLQEEISLDHNMMLLGKQLPVLIDRIEGGVAYGRTEYDCPEVDNEFVVQGASDGFDTRELRAGHFYTAEITDVEPHDMFGIITGRLD</sequence>
<dbReference type="SUPFAM" id="SSF102114">
    <property type="entry name" value="Radical SAM enzymes"/>
    <property type="match status" value="1"/>
</dbReference>
<keyword evidence="1 8" id="KW-0004">4Fe-4S</keyword>
<dbReference type="InterPro" id="IPR005840">
    <property type="entry name" value="Ribosomal_uS12_MeSTrfase_RimO"/>
</dbReference>
<dbReference type="Pfam" id="PF00919">
    <property type="entry name" value="UPF0004"/>
    <property type="match status" value="1"/>
</dbReference>
<dbReference type="FunFam" id="3.80.30.20:FF:000001">
    <property type="entry name" value="tRNA-2-methylthio-N(6)-dimethylallyladenosine synthase 2"/>
    <property type="match status" value="1"/>
</dbReference>
<dbReference type="HAMAP" id="MF_01865">
    <property type="entry name" value="MTTase_RimO"/>
    <property type="match status" value="1"/>
</dbReference>
<dbReference type="InterPro" id="IPR005839">
    <property type="entry name" value="Methylthiotransferase"/>
</dbReference>
<keyword evidence="12" id="KW-0689">Ribosomal protein</keyword>
<accession>A0A345UJ44</accession>
<proteinExistence type="inferred from homology"/>
<dbReference type="EMBL" id="CP027806">
    <property type="protein sequence ID" value="AXJ00496.1"/>
    <property type="molecule type" value="Genomic_DNA"/>
</dbReference>
<dbReference type="InterPro" id="IPR002792">
    <property type="entry name" value="TRAM_dom"/>
</dbReference>
<dbReference type="InterPro" id="IPR013848">
    <property type="entry name" value="Methylthiotransferase_N"/>
</dbReference>
<dbReference type="InterPro" id="IPR006638">
    <property type="entry name" value="Elp3/MiaA/NifB-like_rSAM"/>
</dbReference>
<feature type="binding site" evidence="8">
    <location>
        <position position="146"/>
    </location>
    <ligand>
        <name>[4Fe-4S] cluster</name>
        <dbReference type="ChEBI" id="CHEBI:49883"/>
        <label>2</label>
        <note>4Fe-4S-S-AdoMet</note>
    </ligand>
</feature>
<feature type="binding site" evidence="8">
    <location>
        <position position="153"/>
    </location>
    <ligand>
        <name>[4Fe-4S] cluster</name>
        <dbReference type="ChEBI" id="CHEBI:49883"/>
        <label>2</label>
        <note>4Fe-4S-S-AdoMet</note>
    </ligand>
</feature>
<evidence type="ECO:0000313" key="12">
    <source>
        <dbReference type="EMBL" id="AXJ00496.1"/>
    </source>
</evidence>
<comment type="similarity">
    <text evidence="8">Belongs to the methylthiotransferase family. RimO subfamily.</text>
</comment>
<keyword evidence="5 8" id="KW-0479">Metal-binding</keyword>
<evidence type="ECO:0000256" key="7">
    <source>
        <dbReference type="ARBA" id="ARBA00023014"/>
    </source>
</evidence>
<dbReference type="PROSITE" id="PS51918">
    <property type="entry name" value="RADICAL_SAM"/>
    <property type="match status" value="1"/>
</dbReference>
<dbReference type="GO" id="GO:0005840">
    <property type="term" value="C:ribosome"/>
    <property type="evidence" value="ECO:0007669"/>
    <property type="project" value="UniProtKB-KW"/>
</dbReference>
<dbReference type="GO" id="GO:0006400">
    <property type="term" value="P:tRNA modification"/>
    <property type="evidence" value="ECO:0007669"/>
    <property type="project" value="InterPro"/>
</dbReference>
<dbReference type="AlphaFoldDB" id="A0A345UJ44"/>
<keyword evidence="13" id="KW-1185">Reference proteome</keyword>
<comment type="function">
    <text evidence="8">Catalyzes the methylthiolation of an aspartic acid residue of ribosomal protein uS12.</text>
</comment>
<dbReference type="EC" id="2.8.4.4" evidence="8"/>
<dbReference type="InterPro" id="IPR038135">
    <property type="entry name" value="Methylthiotransferase_N_sf"/>
</dbReference>
<dbReference type="CDD" id="cd01335">
    <property type="entry name" value="Radical_SAM"/>
    <property type="match status" value="1"/>
</dbReference>
<keyword evidence="12" id="KW-0687">Ribonucleoprotein</keyword>
<dbReference type="SFLD" id="SFLDF00274">
    <property type="entry name" value="ribosomal_protein_S12_methylth"/>
    <property type="match status" value="1"/>
</dbReference>
<dbReference type="Gene3D" id="3.80.30.20">
    <property type="entry name" value="tm_1862 like domain"/>
    <property type="match status" value="1"/>
</dbReference>
<feature type="domain" description="TRAM" evidence="9">
    <location>
        <begin position="364"/>
        <end position="436"/>
    </location>
</feature>
<dbReference type="GO" id="GO:0035599">
    <property type="term" value="F:aspartic acid methylthiotransferase activity"/>
    <property type="evidence" value="ECO:0007669"/>
    <property type="project" value="TreeGrafter"/>
</dbReference>
<dbReference type="SFLD" id="SFLDG01082">
    <property type="entry name" value="B12-binding_domain_containing"/>
    <property type="match status" value="1"/>
</dbReference>
<dbReference type="SFLD" id="SFLDG01061">
    <property type="entry name" value="methylthiotransferase"/>
    <property type="match status" value="1"/>
</dbReference>
<reference evidence="12 13" key="1">
    <citation type="submission" date="2018-03" db="EMBL/GenBank/DDBJ databases">
        <title>Phenotypic and genomic properties of Cyclonatronum proteinivorum gen. nov., sp. nov., a haloalkaliphilic bacteroidete from soda lakes possessing Na+-translocating rhodopsin.</title>
        <authorList>
            <person name="Toshchakov S.V."/>
            <person name="Korzhenkov A."/>
            <person name="Samarov N.I."/>
            <person name="Kublanov I.V."/>
            <person name="Muntyan M.S."/>
            <person name="Sorokin D.Y."/>
        </authorList>
    </citation>
    <scope>NUCLEOTIDE SEQUENCE [LARGE SCALE GENOMIC DNA]</scope>
    <source>
        <strain evidence="12 13">Omega</strain>
    </source>
</reference>
<feature type="binding site" evidence="8">
    <location>
        <position position="85"/>
    </location>
    <ligand>
        <name>[4Fe-4S] cluster</name>
        <dbReference type="ChEBI" id="CHEBI:49883"/>
        <label>1</label>
    </ligand>
</feature>
<dbReference type="PROSITE" id="PS50926">
    <property type="entry name" value="TRAM"/>
    <property type="match status" value="1"/>
</dbReference>
<gene>
    <name evidence="8" type="primary">rimO</name>
    <name evidence="12" type="ORF">CYPRO_1233</name>
</gene>
<keyword evidence="7 8" id="KW-0411">Iron-sulfur</keyword>
<feature type="domain" description="Radical SAM core" evidence="11">
    <location>
        <begin position="132"/>
        <end position="361"/>
    </location>
</feature>
<dbReference type="GO" id="GO:0046872">
    <property type="term" value="F:metal ion binding"/>
    <property type="evidence" value="ECO:0007669"/>
    <property type="project" value="UniProtKB-KW"/>
</dbReference>
<keyword evidence="2 8" id="KW-0963">Cytoplasm</keyword>
<dbReference type="PANTHER" id="PTHR43837">
    <property type="entry name" value="RIBOSOMAL PROTEIN S12 METHYLTHIOTRANSFERASE RIMO"/>
    <property type="match status" value="1"/>
</dbReference>
<dbReference type="InterPro" id="IPR007197">
    <property type="entry name" value="rSAM"/>
</dbReference>
<comment type="catalytic activity">
    <reaction evidence="8">
        <text>L-aspartate(89)-[ribosomal protein uS12]-hydrogen + (sulfur carrier)-SH + AH2 + 2 S-adenosyl-L-methionine = 3-methylsulfanyl-L-aspartate(89)-[ribosomal protein uS12]-hydrogen + (sulfur carrier)-H + 5'-deoxyadenosine + L-methionine + A + S-adenosyl-L-homocysteine + 2 H(+)</text>
        <dbReference type="Rhea" id="RHEA:37087"/>
        <dbReference type="Rhea" id="RHEA-COMP:10460"/>
        <dbReference type="Rhea" id="RHEA-COMP:10461"/>
        <dbReference type="Rhea" id="RHEA-COMP:14737"/>
        <dbReference type="Rhea" id="RHEA-COMP:14739"/>
        <dbReference type="ChEBI" id="CHEBI:13193"/>
        <dbReference type="ChEBI" id="CHEBI:15378"/>
        <dbReference type="ChEBI" id="CHEBI:17319"/>
        <dbReference type="ChEBI" id="CHEBI:17499"/>
        <dbReference type="ChEBI" id="CHEBI:29917"/>
        <dbReference type="ChEBI" id="CHEBI:29961"/>
        <dbReference type="ChEBI" id="CHEBI:57844"/>
        <dbReference type="ChEBI" id="CHEBI:57856"/>
        <dbReference type="ChEBI" id="CHEBI:59789"/>
        <dbReference type="ChEBI" id="CHEBI:64428"/>
        <dbReference type="ChEBI" id="CHEBI:73599"/>
        <dbReference type="EC" id="2.8.4.4"/>
    </reaction>
</comment>
<comment type="subcellular location">
    <subcellularLocation>
        <location evidence="8">Cytoplasm</location>
    </subcellularLocation>
</comment>
<evidence type="ECO:0000259" key="9">
    <source>
        <dbReference type="PROSITE" id="PS50926"/>
    </source>
</evidence>
<evidence type="ECO:0000313" key="13">
    <source>
        <dbReference type="Proteomes" id="UP000254808"/>
    </source>
</evidence>
<dbReference type="OrthoDB" id="9805215at2"/>